<feature type="transmembrane region" description="Helical" evidence="1">
    <location>
        <begin position="44"/>
        <end position="65"/>
    </location>
</feature>
<comment type="caution">
    <text evidence="2">The sequence shown here is derived from an EMBL/GenBank/DDBJ whole genome shotgun (WGS) entry which is preliminary data.</text>
</comment>
<feature type="transmembrane region" description="Helical" evidence="1">
    <location>
        <begin position="376"/>
        <end position="392"/>
    </location>
</feature>
<keyword evidence="1" id="KW-1133">Transmembrane helix</keyword>
<gene>
    <name evidence="2" type="ORF">DW787_06970</name>
</gene>
<reference evidence="2 3" key="1">
    <citation type="submission" date="2018-08" db="EMBL/GenBank/DDBJ databases">
        <title>A genome reference for cultivated species of the human gut microbiota.</title>
        <authorList>
            <person name="Zou Y."/>
            <person name="Xue W."/>
            <person name="Luo G."/>
        </authorList>
    </citation>
    <scope>NUCLEOTIDE SEQUENCE [LARGE SCALE GENOMIC DNA]</scope>
    <source>
        <strain evidence="2 3">AM30-5LB</strain>
    </source>
</reference>
<feature type="transmembrane region" description="Helical" evidence="1">
    <location>
        <begin position="350"/>
        <end position="369"/>
    </location>
</feature>
<name>A0A414FVE2_9ACTN</name>
<keyword evidence="1" id="KW-0812">Transmembrane</keyword>
<evidence type="ECO:0000256" key="1">
    <source>
        <dbReference type="SAM" id="Phobius"/>
    </source>
</evidence>
<dbReference type="AlphaFoldDB" id="A0A414FVE2"/>
<dbReference type="RefSeq" id="WP_118272220.1">
    <property type="nucleotide sequence ID" value="NZ_QSJI01000006.1"/>
</dbReference>
<evidence type="ECO:0008006" key="4">
    <source>
        <dbReference type="Google" id="ProtNLM"/>
    </source>
</evidence>
<feature type="transmembrane region" description="Helical" evidence="1">
    <location>
        <begin position="227"/>
        <end position="244"/>
    </location>
</feature>
<protein>
    <recommendedName>
        <fullName evidence="4">O-antigen ligase domain-containing protein</fullName>
    </recommendedName>
</protein>
<dbReference type="Proteomes" id="UP000286050">
    <property type="component" value="Unassembled WGS sequence"/>
</dbReference>
<feature type="transmembrane region" description="Helical" evidence="1">
    <location>
        <begin position="141"/>
        <end position="160"/>
    </location>
</feature>
<feature type="transmembrane region" description="Helical" evidence="1">
    <location>
        <begin position="404"/>
        <end position="421"/>
    </location>
</feature>
<proteinExistence type="predicted"/>
<organism evidence="2 3">
    <name type="scientific">Collinsella intestinalis</name>
    <dbReference type="NCBI Taxonomy" id="147207"/>
    <lineage>
        <taxon>Bacteria</taxon>
        <taxon>Bacillati</taxon>
        <taxon>Actinomycetota</taxon>
        <taxon>Coriobacteriia</taxon>
        <taxon>Coriobacteriales</taxon>
        <taxon>Coriobacteriaceae</taxon>
        <taxon>Collinsella</taxon>
    </lineage>
</organism>
<accession>A0A414FVE2</accession>
<sequence>MAIQGEIDLVNEFVGEVEDRVVWEYDKIRFAPAQEKRARISRGLFYAGYGLWIIWKFTSITVLSFPEGSAVHTILHALVLLLLLISILANPPKMGVCALSGISLAVSLLVMKQSGQSILLDLTMILVSSTGCRYRTIARYTLILVGFLSVATVVASQLGLIVDYPFSRGGTIRHGLGFRYSTYLSHLYLNLVLVYLYLRKNHLAWWEYVLICVIDVYIFVMTDSRNSFGLVLFVLAASLAIRVWRGSKHMQRLVSWGAKSGFILVFAVGSLAAIAYDSASPVWKSMNSFTSNRLSQEHASLLKYGIKPFGQEIELVGNSLIMGDSLEINKEANQKADRNVIENSLIKVGVQYGAAPLVMVLAALFCAAIRASRSDDLIMSLTLLVFAAHSYFDPQLMDLLYTTIWFYAWAAVVQCVAPWLNNRVARVMVGLN</sequence>
<feature type="transmembrane region" description="Helical" evidence="1">
    <location>
        <begin position="180"/>
        <end position="198"/>
    </location>
</feature>
<feature type="transmembrane region" description="Helical" evidence="1">
    <location>
        <begin position="71"/>
        <end position="89"/>
    </location>
</feature>
<feature type="transmembrane region" description="Helical" evidence="1">
    <location>
        <begin position="256"/>
        <end position="276"/>
    </location>
</feature>
<feature type="transmembrane region" description="Helical" evidence="1">
    <location>
        <begin position="205"/>
        <end position="221"/>
    </location>
</feature>
<keyword evidence="1" id="KW-0472">Membrane</keyword>
<dbReference type="EMBL" id="QSJI01000006">
    <property type="protein sequence ID" value="RHD55103.1"/>
    <property type="molecule type" value="Genomic_DNA"/>
</dbReference>
<evidence type="ECO:0000313" key="3">
    <source>
        <dbReference type="Proteomes" id="UP000286050"/>
    </source>
</evidence>
<evidence type="ECO:0000313" key="2">
    <source>
        <dbReference type="EMBL" id="RHD55103.1"/>
    </source>
</evidence>